<dbReference type="EMBL" id="JBHSWI010000001">
    <property type="protein sequence ID" value="MFC6645853.1"/>
    <property type="molecule type" value="Genomic_DNA"/>
</dbReference>
<dbReference type="InterPro" id="IPR021607">
    <property type="entry name" value="DUF3224"/>
</dbReference>
<accession>A0ABW1ZAG7</accession>
<comment type="caution">
    <text evidence="1">The sequence shown here is derived from an EMBL/GenBank/DDBJ whole genome shotgun (WGS) entry which is preliminary data.</text>
</comment>
<dbReference type="Proteomes" id="UP001596391">
    <property type="component" value="Unassembled WGS sequence"/>
</dbReference>
<evidence type="ECO:0000313" key="1">
    <source>
        <dbReference type="EMBL" id="MFC6645853.1"/>
    </source>
</evidence>
<proteinExistence type="predicted"/>
<dbReference type="Gene3D" id="2.40.350.10">
    <property type="entry name" value="SO1590-like"/>
    <property type="match status" value="1"/>
</dbReference>
<keyword evidence="2" id="KW-1185">Reference proteome</keyword>
<reference evidence="2" key="1">
    <citation type="journal article" date="2019" name="Int. J. Syst. Evol. Microbiol.">
        <title>The Global Catalogue of Microorganisms (GCM) 10K type strain sequencing project: providing services to taxonomists for standard genome sequencing and annotation.</title>
        <authorList>
            <consortium name="The Broad Institute Genomics Platform"/>
            <consortium name="The Broad Institute Genome Sequencing Center for Infectious Disease"/>
            <person name="Wu L."/>
            <person name="Ma J."/>
        </authorList>
    </citation>
    <scope>NUCLEOTIDE SEQUENCE [LARGE SCALE GENOMIC DNA]</scope>
    <source>
        <strain evidence="2">CGMCC 1.16026</strain>
    </source>
</reference>
<gene>
    <name evidence="1" type="ORF">ACFQBQ_09725</name>
</gene>
<protein>
    <submittedName>
        <fullName evidence="1">DUF3224 domain-containing protein</fullName>
    </submittedName>
</protein>
<dbReference type="RefSeq" id="WP_263369567.1">
    <property type="nucleotide sequence ID" value="NZ_JAGSYD010000001.1"/>
</dbReference>
<dbReference type="Pfam" id="PF11528">
    <property type="entry name" value="DUF3224"/>
    <property type="match status" value="1"/>
</dbReference>
<organism evidence="1 2">
    <name type="scientific">Granulicella cerasi</name>
    <dbReference type="NCBI Taxonomy" id="741063"/>
    <lineage>
        <taxon>Bacteria</taxon>
        <taxon>Pseudomonadati</taxon>
        <taxon>Acidobacteriota</taxon>
        <taxon>Terriglobia</taxon>
        <taxon>Terriglobales</taxon>
        <taxon>Acidobacteriaceae</taxon>
        <taxon>Granulicella</taxon>
    </lineage>
</organism>
<dbReference type="InterPro" id="IPR023159">
    <property type="entry name" value="SO1590-like_sf"/>
</dbReference>
<sequence length="135" mass="14279">MHVAKGSFEVKMGPAEPSALAKDAGFGAMSIDKVWRGDLEATSKGEMLHGAEASTGAMAYVALEKVQGFLNGYHGTFLLMHRASMLKSDPKSSVLEISVVPNSGTDQLVGLSGTVKIVIDAKGGHTYEFDYTLSK</sequence>
<name>A0ABW1ZAG7_9BACT</name>
<evidence type="ECO:0000313" key="2">
    <source>
        <dbReference type="Proteomes" id="UP001596391"/>
    </source>
</evidence>
<dbReference type="SUPFAM" id="SSF159238">
    <property type="entry name" value="SO1590-like"/>
    <property type="match status" value="1"/>
</dbReference>